<name>A0A150X1R4_9BACT</name>
<dbReference type="STRING" id="333140.AWW68_16930"/>
<dbReference type="EMBL" id="LRPC01000029">
    <property type="protein sequence ID" value="KYG72674.1"/>
    <property type="molecule type" value="Genomic_DNA"/>
</dbReference>
<dbReference type="Pfam" id="PF17389">
    <property type="entry name" value="Bac_rhamnosid6H"/>
    <property type="match status" value="1"/>
</dbReference>
<accession>A0A150X1R4</accession>
<dbReference type="InterPro" id="IPR035396">
    <property type="entry name" value="Bac_rhamnosid6H"/>
</dbReference>
<feature type="domain" description="Alpha-L-rhamnosidase six-hairpin glycosidase" evidence="2">
    <location>
        <begin position="400"/>
        <end position="510"/>
    </location>
</feature>
<dbReference type="PROSITE" id="PS51257">
    <property type="entry name" value="PROKAR_LIPOPROTEIN"/>
    <property type="match status" value="1"/>
</dbReference>
<protein>
    <submittedName>
        <fullName evidence="3">Glycogen debranching protein</fullName>
    </submittedName>
</protein>
<feature type="signal peptide" evidence="1">
    <location>
        <begin position="1"/>
        <end position="20"/>
    </location>
</feature>
<dbReference type="RefSeq" id="WP_068224753.1">
    <property type="nucleotide sequence ID" value="NZ_LRPC01000029.1"/>
</dbReference>
<comment type="caution">
    <text evidence="3">The sequence shown here is derived from an EMBL/GenBank/DDBJ whole genome shotgun (WGS) entry which is preliminary data.</text>
</comment>
<dbReference type="SUPFAM" id="SSF48208">
    <property type="entry name" value="Six-hairpin glycosidases"/>
    <property type="match status" value="1"/>
</dbReference>
<gene>
    <name evidence="3" type="ORF">AWW68_16930</name>
</gene>
<organism evidence="3 4">
    <name type="scientific">Roseivirga spongicola</name>
    <dbReference type="NCBI Taxonomy" id="333140"/>
    <lineage>
        <taxon>Bacteria</taxon>
        <taxon>Pseudomonadati</taxon>
        <taxon>Bacteroidota</taxon>
        <taxon>Cytophagia</taxon>
        <taxon>Cytophagales</taxon>
        <taxon>Roseivirgaceae</taxon>
        <taxon>Roseivirga</taxon>
    </lineage>
</organism>
<sequence>MKKPALLLLGTLIISACTKAPEESVFNTVLTDSESIAGEPEYLASPYLTPGDKTYMVGHQNGTFPDLGWHVTGEMGGIWNHPIKLMDGFSAQISKDGVNYCLDSAKQFVNYPFTNTHEFEVKDLMLTATRKQFVPDGEEAVYVEYEITNNSETLQELIFTFNGMVDLRPVWLGERSEMIDGEDEVSWNESIQGIEGKDSNNDWHVVYASTLKPNAHELNVSTCDYQRAGMGANGSLSYSVEVPPFGHAVLPFVIAGSDESNAEAITTLNKVQANAEQMLQAKANRYQTIADQAKLTIPDKKLEEAFRWVKYNTDWLINDVDGLGRGITAGNPDYPWFFGADSEYALQGAMAIGMKDIVYSTIEMIDSVSNAVNNGSGKIIHEMSTNGVVFNPGNLNETPQYATLIWEVFKWSGDMDFLRKYYPTVEAGLDWLLKENDEDGNLLADGYGMMEIHGLESEMIDVAAYTYKAFIDAAEMAEVLGKTEQAVDYRGKAEKLSEIINNDFWVDEFNSYADFIGTAKEAEHLIEGAIVRADTLNKPWAVEELKATQRRVSQYPANKKQGFVLYHNWVVNTPMEVGVAEPEKAIEALNTGSKYVNPFGMFVTGIDRDESAGTDDSGFAKKMKVFSYTGAVMTLPTGVQAIAENNYGRPDNALEYLQRMTNSFSYALPGSMYEVSPDFGMHAQAWNIYSYAVPIVKQFFGIEPMAHLNQVKISPKMPLAWNEAELENIRIGTNNISIRFERISDNESQLSIEQSDANFNVVLPNNAEMVEGEQVESEEFGKLLKGSKIVVKISEKS</sequence>
<proteinExistence type="predicted"/>
<dbReference type="InterPro" id="IPR012341">
    <property type="entry name" value="6hp_glycosidase-like_sf"/>
</dbReference>
<keyword evidence="4" id="KW-1185">Reference proteome</keyword>
<evidence type="ECO:0000256" key="1">
    <source>
        <dbReference type="SAM" id="SignalP"/>
    </source>
</evidence>
<dbReference type="AlphaFoldDB" id="A0A150X1R4"/>
<evidence type="ECO:0000313" key="3">
    <source>
        <dbReference type="EMBL" id="KYG72674.1"/>
    </source>
</evidence>
<evidence type="ECO:0000313" key="4">
    <source>
        <dbReference type="Proteomes" id="UP000075606"/>
    </source>
</evidence>
<reference evidence="3 4" key="1">
    <citation type="submission" date="2016-01" db="EMBL/GenBank/DDBJ databases">
        <title>Genome sequencing of Roseivirga spongicola UST030701-084.</title>
        <authorList>
            <person name="Selvaratnam C."/>
            <person name="Thevarajoo S."/>
            <person name="Goh K.M."/>
            <person name="Ee R."/>
            <person name="Chan K.-G."/>
            <person name="Chong C.S."/>
        </authorList>
    </citation>
    <scope>NUCLEOTIDE SEQUENCE [LARGE SCALE GENOMIC DNA]</scope>
    <source>
        <strain evidence="3 4">UST030701-084</strain>
    </source>
</reference>
<keyword evidence="1" id="KW-0732">Signal</keyword>
<dbReference type="Proteomes" id="UP000075606">
    <property type="component" value="Unassembled WGS sequence"/>
</dbReference>
<dbReference type="InterPro" id="IPR008928">
    <property type="entry name" value="6-hairpin_glycosidase_sf"/>
</dbReference>
<dbReference type="Gene3D" id="1.50.10.10">
    <property type="match status" value="1"/>
</dbReference>
<evidence type="ECO:0000259" key="2">
    <source>
        <dbReference type="Pfam" id="PF17389"/>
    </source>
</evidence>
<dbReference type="OrthoDB" id="49490at2"/>
<feature type="chain" id="PRO_5007574072" evidence="1">
    <location>
        <begin position="21"/>
        <end position="797"/>
    </location>
</feature>
<dbReference type="GO" id="GO:0005975">
    <property type="term" value="P:carbohydrate metabolic process"/>
    <property type="evidence" value="ECO:0007669"/>
    <property type="project" value="InterPro"/>
</dbReference>